<dbReference type="InterPro" id="IPR006680">
    <property type="entry name" value="Amidohydro-rel"/>
</dbReference>
<dbReference type="InterPro" id="IPR051781">
    <property type="entry name" value="Metallo-dep_Hydrolase"/>
</dbReference>
<comment type="caution">
    <text evidence="3">The sequence shown here is derived from an EMBL/GenBank/DDBJ whole genome shotgun (WGS) entry which is preliminary data.</text>
</comment>
<reference evidence="3" key="1">
    <citation type="submission" date="2022-06" db="EMBL/GenBank/DDBJ databases">
        <title>Sphingomicrobium sedimins sp. nov., a marine bacterium isolated from tidal flat.</title>
        <authorList>
            <person name="Kim C.-H."/>
            <person name="Yoo Y."/>
            <person name="Kim J.-J."/>
        </authorList>
    </citation>
    <scope>NUCLEOTIDE SEQUENCE</scope>
    <source>
        <strain evidence="3">GRR-S6-50</strain>
    </source>
</reference>
<keyword evidence="1" id="KW-0732">Signal</keyword>
<evidence type="ECO:0000313" key="3">
    <source>
        <dbReference type="EMBL" id="MCM8557424.1"/>
    </source>
</evidence>
<dbReference type="InterPro" id="IPR032466">
    <property type="entry name" value="Metal_Hydrolase"/>
</dbReference>
<dbReference type="Proteomes" id="UP001155128">
    <property type="component" value="Unassembled WGS sequence"/>
</dbReference>
<dbReference type="AlphaFoldDB" id="A0A9X2J243"/>
<dbReference type="SUPFAM" id="SSF51338">
    <property type="entry name" value="Composite domain of metallo-dependent hydrolases"/>
    <property type="match status" value="1"/>
</dbReference>
<protein>
    <submittedName>
        <fullName evidence="3">Amidohydrolase family protein</fullName>
    </submittedName>
</protein>
<dbReference type="Gene3D" id="3.30.110.90">
    <property type="entry name" value="Amidohydrolase"/>
    <property type="match status" value="1"/>
</dbReference>
<organism evidence="3 4">
    <name type="scientific">Sphingomicrobium sediminis</name>
    <dbReference type="NCBI Taxonomy" id="2950949"/>
    <lineage>
        <taxon>Bacteria</taxon>
        <taxon>Pseudomonadati</taxon>
        <taxon>Pseudomonadota</taxon>
        <taxon>Alphaproteobacteria</taxon>
        <taxon>Sphingomonadales</taxon>
        <taxon>Sphingomonadaceae</taxon>
        <taxon>Sphingomicrobium</taxon>
    </lineage>
</organism>
<proteinExistence type="predicted"/>
<dbReference type="PANTHER" id="PTHR43135">
    <property type="entry name" value="ALPHA-D-RIBOSE 1-METHYLPHOSPHONATE 5-TRIPHOSPHATE DIPHOSPHATASE"/>
    <property type="match status" value="1"/>
</dbReference>
<dbReference type="SUPFAM" id="SSF51556">
    <property type="entry name" value="Metallo-dependent hydrolases"/>
    <property type="match status" value="1"/>
</dbReference>
<dbReference type="EMBL" id="JAMSHT010000001">
    <property type="protein sequence ID" value="MCM8557424.1"/>
    <property type="molecule type" value="Genomic_DNA"/>
</dbReference>
<dbReference type="GO" id="GO:0016810">
    <property type="term" value="F:hydrolase activity, acting on carbon-nitrogen (but not peptide) bonds"/>
    <property type="evidence" value="ECO:0007669"/>
    <property type="project" value="InterPro"/>
</dbReference>
<evidence type="ECO:0000259" key="2">
    <source>
        <dbReference type="Pfam" id="PF01979"/>
    </source>
</evidence>
<accession>A0A9X2J243</accession>
<name>A0A9X2J243_9SPHN</name>
<dbReference type="Gene3D" id="3.40.50.10910">
    <property type="entry name" value="Amidohydrolase"/>
    <property type="match status" value="1"/>
</dbReference>
<feature type="chain" id="PRO_5040987351" evidence="1">
    <location>
        <begin position="21"/>
        <end position="670"/>
    </location>
</feature>
<dbReference type="Pfam" id="PF01979">
    <property type="entry name" value="Amidohydro_1"/>
    <property type="match status" value="1"/>
</dbReference>
<dbReference type="RefSeq" id="WP_252113467.1">
    <property type="nucleotide sequence ID" value="NZ_JAMSHT010000001.1"/>
</dbReference>
<sequence length="670" mass="72655">MKKWMLLAASMMIMPAAANAQEREYRVLTNQTDIGYVKVNEDGDTVTIETDIKNNGRGPTSSETILLGEDGIPVNWTVTGTTTFGSPIDEFYRIEDGRAVWMDAAGGGSSDTPLFYIAQNGTSAALLAELLFDDEDMAMDVLPGGTARLTEIERYTYDGADGPVETITYALSGLSMAPSYITLDADGEFFASASPGGASVLKGYEGAEERLRERAAALSAERLSGLQEEYARTFDGPVRIQNVRVFDSVAGRLSDPVDVVMNGDRIGLIESAGATPTEGETIIDGAGGVLMPGMFEMHGHVGQESALTNILAGVTSIRDVGNRNDVLATLIDRIEKGEIAGPRITRSGFIEGQSDFSANGGIVVGTLEEAMDAVRFYAARGFWGVKLYNSMRPEWNEVIIPEAKRLGLKVHGHVPAFATADEMIAAGYDEVTHANQAMLGWVIQKDEDTRTLFRFTAMKRFPDLDVDGPEVTATLDAMVANNVAHDPTLVIHELGLTAENGKVGPGFVDVYPNMPASSQRGMKQELFGTSGPEERAEYVAAYNFIKDVLTRMHERGIMLVPGTDMGGGFNYHRELQLFEELGMSREEVLSRATIDMARYLGQEEDLGSIERGKLADFFLVMGDPTKDLKDLKKIGLVAKGGQIYFPAEVYPEFGITPFAESPDIVSTPED</sequence>
<feature type="signal peptide" evidence="1">
    <location>
        <begin position="1"/>
        <end position="20"/>
    </location>
</feature>
<dbReference type="PANTHER" id="PTHR43135:SF3">
    <property type="entry name" value="ALPHA-D-RIBOSE 1-METHYLPHOSPHONATE 5-TRIPHOSPHATE DIPHOSPHATASE"/>
    <property type="match status" value="1"/>
</dbReference>
<gene>
    <name evidence="3" type="ORF">NDO55_06285</name>
</gene>
<evidence type="ECO:0000256" key="1">
    <source>
        <dbReference type="SAM" id="SignalP"/>
    </source>
</evidence>
<dbReference type="Gene3D" id="2.30.40.10">
    <property type="entry name" value="Urease, subunit C, domain 1"/>
    <property type="match status" value="2"/>
</dbReference>
<dbReference type="Gene3D" id="3.20.20.140">
    <property type="entry name" value="Metal-dependent hydrolases"/>
    <property type="match status" value="1"/>
</dbReference>
<dbReference type="InterPro" id="IPR011059">
    <property type="entry name" value="Metal-dep_hydrolase_composite"/>
</dbReference>
<feature type="domain" description="Amidohydrolase-related" evidence="2">
    <location>
        <begin position="302"/>
        <end position="636"/>
    </location>
</feature>
<keyword evidence="4" id="KW-1185">Reference proteome</keyword>
<evidence type="ECO:0000313" key="4">
    <source>
        <dbReference type="Proteomes" id="UP001155128"/>
    </source>
</evidence>